<dbReference type="AlphaFoldDB" id="A0A9W4URP5"/>
<evidence type="ECO:0000313" key="1">
    <source>
        <dbReference type="EMBL" id="CAI6339542.1"/>
    </source>
</evidence>
<keyword evidence="2" id="KW-1185">Reference proteome</keyword>
<dbReference type="EMBL" id="CAOQHR010000009">
    <property type="protein sequence ID" value="CAI6339542.1"/>
    <property type="molecule type" value="Genomic_DNA"/>
</dbReference>
<dbReference type="Proteomes" id="UP001152607">
    <property type="component" value="Unassembled WGS sequence"/>
</dbReference>
<proteinExistence type="predicted"/>
<name>A0A9W4URP5_9PLEO</name>
<organism evidence="1 2">
    <name type="scientific">Periconia digitata</name>
    <dbReference type="NCBI Taxonomy" id="1303443"/>
    <lineage>
        <taxon>Eukaryota</taxon>
        <taxon>Fungi</taxon>
        <taxon>Dikarya</taxon>
        <taxon>Ascomycota</taxon>
        <taxon>Pezizomycotina</taxon>
        <taxon>Dothideomycetes</taxon>
        <taxon>Pleosporomycetidae</taxon>
        <taxon>Pleosporales</taxon>
        <taxon>Massarineae</taxon>
        <taxon>Periconiaceae</taxon>
        <taxon>Periconia</taxon>
    </lineage>
</organism>
<sequence length="77" mass="8308">MFPLLAQIGFKFLSLVERPSGAFAFSASPSPPPPNLFLVPICEVELQSATTATYLLLLVLETFRSVARVGARERVGA</sequence>
<gene>
    <name evidence="1" type="ORF">PDIGIT_LOCUS12703</name>
</gene>
<accession>A0A9W4URP5</accession>
<protein>
    <submittedName>
        <fullName evidence="1">Uncharacterized protein</fullName>
    </submittedName>
</protein>
<reference evidence="1" key="1">
    <citation type="submission" date="2023-01" db="EMBL/GenBank/DDBJ databases">
        <authorList>
            <person name="Van Ghelder C."/>
            <person name="Rancurel C."/>
        </authorList>
    </citation>
    <scope>NUCLEOTIDE SEQUENCE</scope>
    <source>
        <strain evidence="1">CNCM I-4278</strain>
    </source>
</reference>
<evidence type="ECO:0000313" key="2">
    <source>
        <dbReference type="Proteomes" id="UP001152607"/>
    </source>
</evidence>
<comment type="caution">
    <text evidence="1">The sequence shown here is derived from an EMBL/GenBank/DDBJ whole genome shotgun (WGS) entry which is preliminary data.</text>
</comment>